<gene>
    <name evidence="1" type="ORF">SAMN05444276_102453</name>
</gene>
<dbReference type="Pfam" id="PF13469">
    <property type="entry name" value="Sulfotransfer_3"/>
    <property type="match status" value="1"/>
</dbReference>
<dbReference type="RefSeq" id="WP_074826434.1">
    <property type="nucleotide sequence ID" value="NZ_FNNA01000002.1"/>
</dbReference>
<protein>
    <submittedName>
        <fullName evidence="1">Sulfotransferase family protein</fullName>
    </submittedName>
</protein>
<organism evidence="1 2">
    <name type="scientific">Paracoccus sanguinis</name>
    <dbReference type="NCBI Taxonomy" id="1545044"/>
    <lineage>
        <taxon>Bacteria</taxon>
        <taxon>Pseudomonadati</taxon>
        <taxon>Pseudomonadota</taxon>
        <taxon>Alphaproteobacteria</taxon>
        <taxon>Rhodobacterales</taxon>
        <taxon>Paracoccaceae</taxon>
        <taxon>Paracoccus</taxon>
    </lineage>
</organism>
<dbReference type="GO" id="GO:0016740">
    <property type="term" value="F:transferase activity"/>
    <property type="evidence" value="ECO:0007669"/>
    <property type="project" value="UniProtKB-KW"/>
</dbReference>
<evidence type="ECO:0000313" key="2">
    <source>
        <dbReference type="Proteomes" id="UP000182944"/>
    </source>
</evidence>
<dbReference type="AlphaFoldDB" id="A0A1H2XBV9"/>
<dbReference type="STRING" id="1545044.SAMN05444276_102453"/>
<dbReference type="InterPro" id="IPR027417">
    <property type="entry name" value="P-loop_NTPase"/>
</dbReference>
<accession>A0A1H2XBV9</accession>
<evidence type="ECO:0000313" key="1">
    <source>
        <dbReference type="EMBL" id="SDW90291.1"/>
    </source>
</evidence>
<dbReference type="OrthoDB" id="7527830at2"/>
<reference evidence="2" key="1">
    <citation type="submission" date="2016-10" db="EMBL/GenBank/DDBJ databases">
        <authorList>
            <person name="Varghese N."/>
            <person name="Submissions S."/>
        </authorList>
    </citation>
    <scope>NUCLEOTIDE SEQUENCE [LARGE SCALE GENOMIC DNA]</scope>
    <source>
        <strain evidence="2">DSM 29303</strain>
    </source>
</reference>
<keyword evidence="1" id="KW-0808">Transferase</keyword>
<name>A0A1H2XBV9_9RHOB</name>
<dbReference type="EMBL" id="FNNA01000002">
    <property type="protein sequence ID" value="SDW90291.1"/>
    <property type="molecule type" value="Genomic_DNA"/>
</dbReference>
<dbReference type="Proteomes" id="UP000182944">
    <property type="component" value="Unassembled WGS sequence"/>
</dbReference>
<keyword evidence="2" id="KW-1185">Reference proteome</keyword>
<dbReference type="Gene3D" id="3.40.50.300">
    <property type="entry name" value="P-loop containing nucleotide triphosphate hydrolases"/>
    <property type="match status" value="1"/>
</dbReference>
<proteinExistence type="predicted"/>
<dbReference type="SUPFAM" id="SSF52540">
    <property type="entry name" value="P-loop containing nucleoside triphosphate hydrolases"/>
    <property type="match status" value="1"/>
</dbReference>
<sequence length="325" mass="36614">MAAVPHVLLCGYERGGTTLLSDIFRANGYASGFECGVLLAASPQDFRTLKPYWDMLPGGWSISEQVRADAASKDFSGFYDTVCRAAFPDHQGPFFDKTPKYMERLGVVRARAPFIDKAVVIHRDPRAVFVSMAKRLSPKLDPKAAVERNFNELTSRYLSYFLGAIAHLGSPDTLFVPFEEMVGREDAWMKVLGLFAAGRQFTRRQKRSRFENVTSDGMDLAKVIEFDRVLSSGLQTRILNATRLAAPFICDPVARVRLGDQWDDMSGRADRILRRFDLPRTGAVVDGQLFEPFAYLLRYPDVLNAGVNPVVHFQRHGRQERRRAA</sequence>